<dbReference type="AlphaFoldDB" id="A0AAD5H557"/>
<evidence type="ECO:0000313" key="1">
    <source>
        <dbReference type="EMBL" id="KAI7840605.1"/>
    </source>
</evidence>
<organism evidence="1 2">
    <name type="scientific">Chlorella ohadii</name>
    <dbReference type="NCBI Taxonomy" id="2649997"/>
    <lineage>
        <taxon>Eukaryota</taxon>
        <taxon>Viridiplantae</taxon>
        <taxon>Chlorophyta</taxon>
        <taxon>core chlorophytes</taxon>
        <taxon>Trebouxiophyceae</taxon>
        <taxon>Chlorellales</taxon>
        <taxon>Chlorellaceae</taxon>
        <taxon>Chlorella clade</taxon>
        <taxon>Chlorella</taxon>
    </lineage>
</organism>
<reference evidence="1" key="1">
    <citation type="submission" date="2020-11" db="EMBL/GenBank/DDBJ databases">
        <title>Chlorella ohadii genome sequencing and assembly.</title>
        <authorList>
            <person name="Murik O."/>
            <person name="Treves H."/>
            <person name="Kedem I."/>
            <person name="Shotland Y."/>
            <person name="Kaplan A."/>
        </authorList>
    </citation>
    <scope>NUCLEOTIDE SEQUENCE</scope>
    <source>
        <strain evidence="1">1</strain>
    </source>
</reference>
<keyword evidence="2" id="KW-1185">Reference proteome</keyword>
<dbReference type="EMBL" id="JADXDR010000078">
    <property type="protein sequence ID" value="KAI7840605.1"/>
    <property type="molecule type" value="Genomic_DNA"/>
</dbReference>
<dbReference type="Proteomes" id="UP001205105">
    <property type="component" value="Unassembled WGS sequence"/>
</dbReference>
<proteinExistence type="predicted"/>
<evidence type="ECO:0000313" key="2">
    <source>
        <dbReference type="Proteomes" id="UP001205105"/>
    </source>
</evidence>
<protein>
    <submittedName>
        <fullName evidence="1">Uncharacterized protein</fullName>
    </submittedName>
</protein>
<gene>
    <name evidence="1" type="ORF">COHA_005755</name>
</gene>
<sequence>MGQECITACCPTEGTCVLAGTTGKRRCTKPPTLAASPVASLTATAASGLATATVKLAAAPVTSANGGVVDKYKVSLVLAGTSTKYTVETSVSTSIVFKEGSTVLLGGAKIPKGTLCNKKWKVEFSARNGAGYAKPYVTTTAYLLNPAGCTATPATGVRVFVTPVFSSGSSPFGCKAIPAALQTSLRQWLATKAGVAIDKVSMAPCTEIPAKPPGSRRLAASLPQTLVIGLQVTTVTQAEANALNTKLAAGNKAAWATELTSLLTKAVGKPVTMSAGGLSVEILNKTYACVLPGQTCDPNIHKGVQACCSIMNNNLETYQGRSFGWLECLQSGSTATKHTCSCAWPITGLTRDSWCHYVDVQ</sequence>
<accession>A0AAD5H557</accession>
<name>A0AAD5H557_9CHLO</name>
<comment type="caution">
    <text evidence="1">The sequence shown here is derived from an EMBL/GenBank/DDBJ whole genome shotgun (WGS) entry which is preliminary data.</text>
</comment>